<keyword evidence="1" id="KW-1133">Transmembrane helix</keyword>
<feature type="transmembrane region" description="Helical" evidence="1">
    <location>
        <begin position="41"/>
        <end position="67"/>
    </location>
</feature>
<evidence type="ECO:0000313" key="3">
    <source>
        <dbReference type="Proteomes" id="UP001652542"/>
    </source>
</evidence>
<proteinExistence type="predicted"/>
<feature type="transmembrane region" description="Helical" evidence="1">
    <location>
        <begin position="115"/>
        <end position="134"/>
    </location>
</feature>
<dbReference type="EMBL" id="JAOWKY010000002">
    <property type="protein sequence ID" value="MCV2869095.1"/>
    <property type="molecule type" value="Genomic_DNA"/>
</dbReference>
<dbReference type="Pfam" id="PF10011">
    <property type="entry name" value="DUF2254"/>
    <property type="match status" value="1"/>
</dbReference>
<evidence type="ECO:0000313" key="2">
    <source>
        <dbReference type="EMBL" id="MCV2869095.1"/>
    </source>
</evidence>
<feature type="transmembrane region" description="Helical" evidence="1">
    <location>
        <begin position="88"/>
        <end position="109"/>
    </location>
</feature>
<evidence type="ECO:0000256" key="1">
    <source>
        <dbReference type="SAM" id="Phobius"/>
    </source>
</evidence>
<accession>A0ABT2ZDE2</accession>
<keyword evidence="1" id="KW-0812">Transmembrane</keyword>
<protein>
    <submittedName>
        <fullName evidence="2">DUF2254 domain-containing protein</fullName>
    </submittedName>
</protein>
<sequence length="402" mass="42857">MTVPATIALAIAATALPASLIDHLVGETGWSGRLGHDEARQIFVVVATAAMTALSLTYSLTLVVFTLAASSIGPRLLKRFTTERVNQVTAGLLGGTFIYALVALALTGYHPPRASAIGAVILAVASVVQLIWFVRNVAQSVSVDDEIAAITGRLTEDMMRLQKHRVSDVELPPDTAFWPAAAATDAGYVAGFDRQALCALAARADVVLRTELMAGEFVLAGRNILSVCGPMEDHELAELRGLVQIEAARSDSRTVHFSINLLVEVALRALSPGVNDTFTAIAVTDKLSGAMADLAGLEAGPEVIFDKSGKPRVVVLGSELPVLVDQAFRPLRVAAAENVLMSRGLARAFTRLYEAGGPTIQQTILTHSRLLLEELRKSRLPAPDVDAIEQLLPTWRDGQRSD</sequence>
<keyword evidence="1" id="KW-0472">Membrane</keyword>
<name>A0ABT2ZDE2_9RHOB</name>
<gene>
    <name evidence="2" type="ORF">OEW28_10700</name>
</gene>
<dbReference type="InterPro" id="IPR018723">
    <property type="entry name" value="DUF2254_membrane"/>
</dbReference>
<reference evidence="2 3" key="1">
    <citation type="submission" date="2022-10" db="EMBL/GenBank/DDBJ databases">
        <title>Defluviimonas sp. nov., isolated from ocean surface water.</title>
        <authorList>
            <person name="He W."/>
            <person name="Wang L."/>
            <person name="Zhang D.-F."/>
        </authorList>
    </citation>
    <scope>NUCLEOTIDE SEQUENCE [LARGE SCALE GENOMIC DNA]</scope>
    <source>
        <strain evidence="2 3">WL0002</strain>
    </source>
</reference>
<dbReference type="Proteomes" id="UP001652542">
    <property type="component" value="Unassembled WGS sequence"/>
</dbReference>
<comment type="caution">
    <text evidence="2">The sequence shown here is derived from an EMBL/GenBank/DDBJ whole genome shotgun (WGS) entry which is preliminary data.</text>
</comment>
<keyword evidence="3" id="KW-1185">Reference proteome</keyword>
<organism evidence="2 3">
    <name type="scientific">Albidovulum marisflavi</name>
    <dbReference type="NCBI Taxonomy" id="2984159"/>
    <lineage>
        <taxon>Bacteria</taxon>
        <taxon>Pseudomonadati</taxon>
        <taxon>Pseudomonadota</taxon>
        <taxon>Alphaproteobacteria</taxon>
        <taxon>Rhodobacterales</taxon>
        <taxon>Paracoccaceae</taxon>
        <taxon>Albidovulum</taxon>
    </lineage>
</organism>
<dbReference type="RefSeq" id="WP_263734751.1">
    <property type="nucleotide sequence ID" value="NZ_JAOWKY010000002.1"/>
</dbReference>